<evidence type="ECO:0000259" key="6">
    <source>
        <dbReference type="PROSITE" id="PS50929"/>
    </source>
</evidence>
<dbReference type="GO" id="GO:0005524">
    <property type="term" value="F:ATP binding"/>
    <property type="evidence" value="ECO:0007669"/>
    <property type="project" value="UniProtKB-KW"/>
</dbReference>
<dbReference type="EMBL" id="JACDQQ010000223">
    <property type="protein sequence ID" value="MBA0083786.1"/>
    <property type="molecule type" value="Genomic_DNA"/>
</dbReference>
<keyword evidence="4 5" id="KW-0472">Membrane</keyword>
<protein>
    <submittedName>
        <fullName evidence="7">ATP-binding cassette domain-containing protein</fullName>
    </submittedName>
</protein>
<reference evidence="7" key="1">
    <citation type="submission" date="2020-06" db="EMBL/GenBank/DDBJ databases">
        <title>Legume-microbial interactions unlock mineral nutrients during tropical forest succession.</title>
        <authorList>
            <person name="Epihov D.Z."/>
        </authorList>
    </citation>
    <scope>NUCLEOTIDE SEQUENCE [LARGE SCALE GENOMIC DNA]</scope>
    <source>
        <strain evidence="7">Pan2503</strain>
    </source>
</reference>
<feature type="domain" description="ABC transmembrane type-1" evidence="6">
    <location>
        <begin position="34"/>
        <end position="325"/>
    </location>
</feature>
<organism evidence="7 8">
    <name type="scientific">Candidatus Acidiferrum panamense</name>
    <dbReference type="NCBI Taxonomy" id="2741543"/>
    <lineage>
        <taxon>Bacteria</taxon>
        <taxon>Pseudomonadati</taxon>
        <taxon>Acidobacteriota</taxon>
        <taxon>Terriglobia</taxon>
        <taxon>Candidatus Acidiferrales</taxon>
        <taxon>Candidatus Acidiferrum</taxon>
    </lineage>
</organism>
<feature type="transmembrane region" description="Helical" evidence="5">
    <location>
        <begin position="182"/>
        <end position="200"/>
    </location>
</feature>
<dbReference type="CDD" id="cd18544">
    <property type="entry name" value="ABC_6TM_TmrA_like"/>
    <property type="match status" value="1"/>
</dbReference>
<evidence type="ECO:0000313" key="7">
    <source>
        <dbReference type="EMBL" id="MBA0083786.1"/>
    </source>
</evidence>
<keyword evidence="3 5" id="KW-1133">Transmembrane helix</keyword>
<keyword evidence="7" id="KW-0547">Nucleotide-binding</keyword>
<keyword evidence="8" id="KW-1185">Reference proteome</keyword>
<dbReference type="Gene3D" id="1.20.1560.10">
    <property type="entry name" value="ABC transporter type 1, transmembrane domain"/>
    <property type="match status" value="1"/>
</dbReference>
<dbReference type="SUPFAM" id="SSF52540">
    <property type="entry name" value="P-loop containing nucleoside triphosphate hydrolases"/>
    <property type="match status" value="1"/>
</dbReference>
<feature type="transmembrane region" description="Helical" evidence="5">
    <location>
        <begin position="153"/>
        <end position="176"/>
    </location>
</feature>
<keyword evidence="2 5" id="KW-0812">Transmembrane</keyword>
<dbReference type="InterPro" id="IPR039421">
    <property type="entry name" value="Type_1_exporter"/>
</dbReference>
<dbReference type="GO" id="GO:0016887">
    <property type="term" value="F:ATP hydrolysis activity"/>
    <property type="evidence" value="ECO:0007669"/>
    <property type="project" value="InterPro"/>
</dbReference>
<dbReference type="SUPFAM" id="SSF90123">
    <property type="entry name" value="ABC transporter transmembrane region"/>
    <property type="match status" value="1"/>
</dbReference>
<dbReference type="AlphaFoldDB" id="A0A7V8NM00"/>
<evidence type="ECO:0000256" key="5">
    <source>
        <dbReference type="SAM" id="Phobius"/>
    </source>
</evidence>
<gene>
    <name evidence="7" type="ORF">HRJ53_02210</name>
</gene>
<name>A0A7V8NM00_9BACT</name>
<accession>A0A7V8NM00</accession>
<evidence type="ECO:0000256" key="4">
    <source>
        <dbReference type="ARBA" id="ARBA00023136"/>
    </source>
</evidence>
<evidence type="ECO:0000256" key="1">
    <source>
        <dbReference type="ARBA" id="ARBA00004651"/>
    </source>
</evidence>
<dbReference type="InterPro" id="IPR011527">
    <property type="entry name" value="ABC1_TM_dom"/>
</dbReference>
<comment type="subcellular location">
    <subcellularLocation>
        <location evidence="1">Cell membrane</location>
        <topology evidence="1">Multi-pass membrane protein</topology>
    </subcellularLocation>
</comment>
<dbReference type="Proteomes" id="UP000567293">
    <property type="component" value="Unassembled WGS sequence"/>
</dbReference>
<feature type="transmembrane region" description="Helical" evidence="5">
    <location>
        <begin position="289"/>
        <end position="306"/>
    </location>
</feature>
<dbReference type="GO" id="GO:0015421">
    <property type="term" value="F:ABC-type oligopeptide transporter activity"/>
    <property type="evidence" value="ECO:0007669"/>
    <property type="project" value="TreeGrafter"/>
</dbReference>
<feature type="transmembrane region" description="Helical" evidence="5">
    <location>
        <begin position="74"/>
        <end position="96"/>
    </location>
</feature>
<feature type="transmembrane region" description="Helical" evidence="5">
    <location>
        <begin position="29"/>
        <end position="54"/>
    </location>
</feature>
<feature type="transmembrane region" description="Helical" evidence="5">
    <location>
        <begin position="260"/>
        <end position="283"/>
    </location>
</feature>
<dbReference type="Pfam" id="PF00005">
    <property type="entry name" value="ABC_tran"/>
    <property type="match status" value="1"/>
</dbReference>
<dbReference type="PANTHER" id="PTHR43394:SF1">
    <property type="entry name" value="ATP-BINDING CASSETTE SUB-FAMILY B MEMBER 10, MITOCHONDRIAL"/>
    <property type="match status" value="1"/>
</dbReference>
<dbReference type="GO" id="GO:0005886">
    <property type="term" value="C:plasma membrane"/>
    <property type="evidence" value="ECO:0007669"/>
    <property type="project" value="UniProtKB-SubCell"/>
</dbReference>
<dbReference type="InterPro" id="IPR003439">
    <property type="entry name" value="ABC_transporter-like_ATP-bd"/>
</dbReference>
<comment type="caution">
    <text evidence="7">The sequence shown here is derived from an EMBL/GenBank/DDBJ whole genome shotgun (WGS) entry which is preliminary data.</text>
</comment>
<evidence type="ECO:0000256" key="2">
    <source>
        <dbReference type="ARBA" id="ARBA00022692"/>
    </source>
</evidence>
<evidence type="ECO:0000256" key="3">
    <source>
        <dbReference type="ARBA" id="ARBA00022989"/>
    </source>
</evidence>
<proteinExistence type="predicted"/>
<keyword evidence="7" id="KW-0067">ATP-binding</keyword>
<dbReference type="Pfam" id="PF00664">
    <property type="entry name" value="ABC_membrane"/>
    <property type="match status" value="1"/>
</dbReference>
<sequence length="479" mass="54558">MSNLHEEEALGKAYDSRLMRRLLKYLKPYSWRVVLALALVAVVTPLELAPPAIFQKAIDGYFVPAMNHAVPEGNAWMGVIWLSLLFLAVLSFDFLAQYVQIRIMQRVGQQTMYDMRREIFGHMQRLPMSYFDRNPVGRLVTRVTTDVDALNDLFAAGVVTMINDFFLLAVMAGLLFKVNAHLALDALAVLPGILVVTLIFRKYVRDANRRIRTAIARINAFLQEYISGMSVVQLFNREAKAKDEFATRNHDNMLAWRDAILAYALFYPAVEFMSFATIALIFWDGGNRILHGALTIGVLIEFTMYAQRFFRPIQDLSEKFNILQSAMAASERIFKLLDEPVTIQSDPNAVPLVQPRGEIEFRNVWFSYRNVPEPADEDWVLRDVSFRVEPGQTFAIVGHTGAGKTTLISLLLRFYDIQRGQILLDGKDIRTIQLQDLRRQFGIVLQDPFLFTGTIETNVRLGTQHIENATVERALEEVG</sequence>
<dbReference type="InterPro" id="IPR027417">
    <property type="entry name" value="P-loop_NTPase"/>
</dbReference>
<dbReference type="PANTHER" id="PTHR43394">
    <property type="entry name" value="ATP-DEPENDENT PERMEASE MDL1, MITOCHONDRIAL"/>
    <property type="match status" value="1"/>
</dbReference>
<evidence type="ECO:0000313" key="8">
    <source>
        <dbReference type="Proteomes" id="UP000567293"/>
    </source>
</evidence>
<dbReference type="Gene3D" id="3.40.50.300">
    <property type="entry name" value="P-loop containing nucleotide triphosphate hydrolases"/>
    <property type="match status" value="1"/>
</dbReference>
<feature type="non-terminal residue" evidence="7">
    <location>
        <position position="479"/>
    </location>
</feature>
<dbReference type="InterPro" id="IPR036640">
    <property type="entry name" value="ABC1_TM_sf"/>
</dbReference>
<dbReference type="PROSITE" id="PS50929">
    <property type="entry name" value="ABC_TM1F"/>
    <property type="match status" value="1"/>
</dbReference>